<dbReference type="OrthoDB" id="1198805at2"/>
<organism evidence="1 2">
    <name type="scientific">Chitinophaga rupis</name>
    <dbReference type="NCBI Taxonomy" id="573321"/>
    <lineage>
        <taxon>Bacteria</taxon>
        <taxon>Pseudomonadati</taxon>
        <taxon>Bacteroidota</taxon>
        <taxon>Chitinophagia</taxon>
        <taxon>Chitinophagales</taxon>
        <taxon>Chitinophagaceae</taxon>
        <taxon>Chitinophaga</taxon>
    </lineage>
</organism>
<evidence type="ECO:0000313" key="2">
    <source>
        <dbReference type="Proteomes" id="UP000198984"/>
    </source>
</evidence>
<dbReference type="SUPFAM" id="SSF48452">
    <property type="entry name" value="TPR-like"/>
    <property type="match status" value="1"/>
</dbReference>
<dbReference type="Gene3D" id="1.25.40.10">
    <property type="entry name" value="Tetratricopeptide repeat domain"/>
    <property type="match status" value="1"/>
</dbReference>
<name>A0A1H7I8Q1_9BACT</name>
<evidence type="ECO:0000313" key="1">
    <source>
        <dbReference type="EMBL" id="SEK58943.1"/>
    </source>
</evidence>
<dbReference type="EMBL" id="FOBB01000001">
    <property type="protein sequence ID" value="SEK58943.1"/>
    <property type="molecule type" value="Genomic_DNA"/>
</dbReference>
<dbReference type="AlphaFoldDB" id="A0A1H7I8Q1"/>
<gene>
    <name evidence="1" type="ORF">SAMN04488505_101492</name>
</gene>
<dbReference type="Proteomes" id="UP000198984">
    <property type="component" value="Unassembled WGS sequence"/>
</dbReference>
<accession>A0A1H7I8Q1</accession>
<evidence type="ECO:0008006" key="3">
    <source>
        <dbReference type="Google" id="ProtNLM"/>
    </source>
</evidence>
<protein>
    <recommendedName>
        <fullName evidence="3">Tetratricopeptide repeat-containing protein</fullName>
    </recommendedName>
</protein>
<proteinExistence type="predicted"/>
<reference evidence="1 2" key="1">
    <citation type="submission" date="2016-10" db="EMBL/GenBank/DDBJ databases">
        <authorList>
            <person name="de Groot N.N."/>
        </authorList>
    </citation>
    <scope>NUCLEOTIDE SEQUENCE [LARGE SCALE GENOMIC DNA]</scope>
    <source>
        <strain evidence="1 2">DSM 21039</strain>
    </source>
</reference>
<dbReference type="RefSeq" id="WP_089906556.1">
    <property type="nucleotide sequence ID" value="NZ_FOBB01000001.1"/>
</dbReference>
<keyword evidence="2" id="KW-1185">Reference proteome</keyword>
<dbReference type="InterPro" id="IPR011990">
    <property type="entry name" value="TPR-like_helical_dom_sf"/>
</dbReference>
<sequence length="372" mass="42549">MNCNTATKYIFLSFLFFAIACSEPEKPVTKEEAAAVATSLANAFAHRNASRFNELLDLDAFKKRIMSHAGNKLAPATVEGVMKSMRSGEFGLQIVRALGNKGTYELVKQYEKDNHQHLVFRLYNEQLNYHDLEIIKKGNQVKIADIFVYITGENLSSTLAESLQSMTEQEEAVKEVGKRDVKKVQLIKKYINANDYERASQVFETLPAVLKEQKLIKMIYVQIASGLGNDKYLAALNKFQQEYPDAPNMYLLMVDAYFLKKDFPAALKCINRLDSLINKDPFLDYYRALICKESDDNVNKLVYLKRLHQNMPGFGSGTLELINTYVDDKQWDQAVPLTQQYRKSKNADTTTLKMLYLLNPDFKKKMKAADYN</sequence>